<gene>
    <name evidence="2" type="ORF">P154DRAFT_576478</name>
</gene>
<evidence type="ECO:0000256" key="1">
    <source>
        <dbReference type="SAM" id="SignalP"/>
    </source>
</evidence>
<evidence type="ECO:0000313" key="2">
    <source>
        <dbReference type="EMBL" id="KAF1999832.1"/>
    </source>
</evidence>
<dbReference type="Proteomes" id="UP000799779">
    <property type="component" value="Unassembled WGS sequence"/>
</dbReference>
<evidence type="ECO:0000313" key="3">
    <source>
        <dbReference type="Proteomes" id="UP000799779"/>
    </source>
</evidence>
<reference evidence="2" key="1">
    <citation type="journal article" date="2020" name="Stud. Mycol.">
        <title>101 Dothideomycetes genomes: a test case for predicting lifestyles and emergence of pathogens.</title>
        <authorList>
            <person name="Haridas S."/>
            <person name="Albert R."/>
            <person name="Binder M."/>
            <person name="Bloem J."/>
            <person name="Labutti K."/>
            <person name="Salamov A."/>
            <person name="Andreopoulos B."/>
            <person name="Baker S."/>
            <person name="Barry K."/>
            <person name="Bills G."/>
            <person name="Bluhm B."/>
            <person name="Cannon C."/>
            <person name="Castanera R."/>
            <person name="Culley D."/>
            <person name="Daum C."/>
            <person name="Ezra D."/>
            <person name="Gonzalez J."/>
            <person name="Henrissat B."/>
            <person name="Kuo A."/>
            <person name="Liang C."/>
            <person name="Lipzen A."/>
            <person name="Lutzoni F."/>
            <person name="Magnuson J."/>
            <person name="Mondo S."/>
            <person name="Nolan M."/>
            <person name="Ohm R."/>
            <person name="Pangilinan J."/>
            <person name="Park H.-J."/>
            <person name="Ramirez L."/>
            <person name="Alfaro M."/>
            <person name="Sun H."/>
            <person name="Tritt A."/>
            <person name="Yoshinaga Y."/>
            <person name="Zwiers L.-H."/>
            <person name="Turgeon B."/>
            <person name="Goodwin S."/>
            <person name="Spatafora J."/>
            <person name="Crous P."/>
            <person name="Grigoriev I."/>
        </authorList>
    </citation>
    <scope>NUCLEOTIDE SEQUENCE</scope>
    <source>
        <strain evidence="2">CBS 123094</strain>
    </source>
</reference>
<feature type="signal peptide" evidence="1">
    <location>
        <begin position="1"/>
        <end position="21"/>
    </location>
</feature>
<protein>
    <recommendedName>
        <fullName evidence="4">Ecp2 effector protein domain-containing protein</fullName>
    </recommendedName>
</protein>
<keyword evidence="1" id="KW-0732">Signal</keyword>
<dbReference type="EMBL" id="ML977592">
    <property type="protein sequence ID" value="KAF1999832.1"/>
    <property type="molecule type" value="Genomic_DNA"/>
</dbReference>
<sequence length="116" mass="12300">MQFQIPTVFTMLLALSPSVLASPTPIEARQNFLSCLPAPPTAPRATVTQSIKSFCATPNTYVAYSWGELSKGGASGPSAGECESNFLRIVNQCASGDQIAGGVLAVNLRSYNIRIY</sequence>
<name>A0A6A5WDV7_9PLEO</name>
<accession>A0A6A5WDV7</accession>
<keyword evidence="3" id="KW-1185">Reference proteome</keyword>
<feature type="chain" id="PRO_5025581736" description="Ecp2 effector protein domain-containing protein" evidence="1">
    <location>
        <begin position="22"/>
        <end position="116"/>
    </location>
</feature>
<evidence type="ECO:0008006" key="4">
    <source>
        <dbReference type="Google" id="ProtNLM"/>
    </source>
</evidence>
<proteinExistence type="predicted"/>
<organism evidence="2 3">
    <name type="scientific">Amniculicola lignicola CBS 123094</name>
    <dbReference type="NCBI Taxonomy" id="1392246"/>
    <lineage>
        <taxon>Eukaryota</taxon>
        <taxon>Fungi</taxon>
        <taxon>Dikarya</taxon>
        <taxon>Ascomycota</taxon>
        <taxon>Pezizomycotina</taxon>
        <taxon>Dothideomycetes</taxon>
        <taxon>Pleosporomycetidae</taxon>
        <taxon>Pleosporales</taxon>
        <taxon>Amniculicolaceae</taxon>
        <taxon>Amniculicola</taxon>
    </lineage>
</organism>
<dbReference type="AlphaFoldDB" id="A0A6A5WDV7"/>